<gene>
    <name evidence="9" type="ORF">J2S37_001030</name>
</gene>
<feature type="transmembrane region" description="Helical" evidence="7">
    <location>
        <begin position="56"/>
        <end position="73"/>
    </location>
</feature>
<feature type="transmembrane region" description="Helical" evidence="7">
    <location>
        <begin position="236"/>
        <end position="254"/>
    </location>
</feature>
<sequence>MAYAVGVAIGLLLAGPASDRYGRKTVLLPTPFFAACASLLIAFGQHSSTLMTTGRLCSGLAVGIAMTAGGAWIKELSTAPYDPFAVATSGAKRAAMALTVGFALGPAAAGFTAQFLPFEGQLPYLLHIVLSLLITPFMLALPETRVSSHRHEKGGVKKDLSIPSMKNPRFYGVVVPMAPWVFGAGFTAYAIIPPHVAHLTSYPVAFTALIALVTLGSGFGIQQFGPTIAAASRRRGPIAAMSSAVVGMGLAMTVVIYPSIILTVLCCVALGFAYGLCAYVGLAESQKIARPADMAGLVGLFYCLTYVGMLFPALLTKLSSVFSYPVMLGFGACVALATLGLVSVTAKRY</sequence>
<evidence type="ECO:0000256" key="3">
    <source>
        <dbReference type="ARBA" id="ARBA00022475"/>
    </source>
</evidence>
<keyword evidence="4 7" id="KW-0812">Transmembrane</keyword>
<dbReference type="InterPro" id="IPR036259">
    <property type="entry name" value="MFS_trans_sf"/>
</dbReference>
<dbReference type="Gene3D" id="1.20.1250.20">
    <property type="entry name" value="MFS general substrate transporter like domains"/>
    <property type="match status" value="1"/>
</dbReference>
<protein>
    <submittedName>
        <fullName evidence="9">MFS family permease</fullName>
    </submittedName>
</protein>
<dbReference type="SUPFAM" id="SSF103473">
    <property type="entry name" value="MFS general substrate transporter"/>
    <property type="match status" value="1"/>
</dbReference>
<evidence type="ECO:0000256" key="2">
    <source>
        <dbReference type="ARBA" id="ARBA00022448"/>
    </source>
</evidence>
<keyword evidence="5 7" id="KW-1133">Transmembrane helix</keyword>
<evidence type="ECO:0000256" key="7">
    <source>
        <dbReference type="SAM" id="Phobius"/>
    </source>
</evidence>
<keyword evidence="10" id="KW-1185">Reference proteome</keyword>
<keyword evidence="3" id="KW-1003">Cell membrane</keyword>
<dbReference type="PANTHER" id="PTHR23517">
    <property type="entry name" value="RESISTANCE PROTEIN MDTM, PUTATIVE-RELATED-RELATED"/>
    <property type="match status" value="1"/>
</dbReference>
<reference evidence="9 10" key="1">
    <citation type="submission" date="2023-07" db="EMBL/GenBank/DDBJ databases">
        <title>Sequencing the genomes of 1000 actinobacteria strains.</title>
        <authorList>
            <person name="Klenk H.-P."/>
        </authorList>
    </citation>
    <scope>NUCLEOTIDE SEQUENCE [LARGE SCALE GENOMIC DNA]</scope>
    <source>
        <strain evidence="9 10">DSM 44508</strain>
    </source>
</reference>
<evidence type="ECO:0000313" key="9">
    <source>
        <dbReference type="EMBL" id="MDR7354492.1"/>
    </source>
</evidence>
<feature type="transmembrane region" description="Helical" evidence="7">
    <location>
        <begin position="294"/>
        <end position="315"/>
    </location>
</feature>
<comment type="subcellular location">
    <subcellularLocation>
        <location evidence="1">Cell membrane</location>
        <topology evidence="1">Multi-pass membrane protein</topology>
    </subcellularLocation>
</comment>
<evidence type="ECO:0000256" key="6">
    <source>
        <dbReference type="ARBA" id="ARBA00023136"/>
    </source>
</evidence>
<evidence type="ECO:0000259" key="8">
    <source>
        <dbReference type="PROSITE" id="PS50850"/>
    </source>
</evidence>
<name>A0ABU2B7A7_9CORY</name>
<feature type="domain" description="Major facilitator superfamily (MFS) profile" evidence="8">
    <location>
        <begin position="1"/>
        <end position="349"/>
    </location>
</feature>
<dbReference type="Pfam" id="PF07690">
    <property type="entry name" value="MFS_1"/>
    <property type="match status" value="1"/>
</dbReference>
<dbReference type="PANTHER" id="PTHR23517:SF13">
    <property type="entry name" value="MAJOR FACILITATOR SUPERFAMILY MFS_1"/>
    <property type="match status" value="1"/>
</dbReference>
<feature type="transmembrane region" description="Helical" evidence="7">
    <location>
        <begin position="204"/>
        <end position="224"/>
    </location>
</feature>
<evidence type="ECO:0000256" key="4">
    <source>
        <dbReference type="ARBA" id="ARBA00022692"/>
    </source>
</evidence>
<evidence type="ECO:0000313" key="10">
    <source>
        <dbReference type="Proteomes" id="UP001183619"/>
    </source>
</evidence>
<feature type="transmembrane region" description="Helical" evidence="7">
    <location>
        <begin position="124"/>
        <end position="141"/>
    </location>
</feature>
<dbReference type="InterPro" id="IPR050171">
    <property type="entry name" value="MFS_Transporters"/>
</dbReference>
<comment type="caution">
    <text evidence="9">The sequence shown here is derived from an EMBL/GenBank/DDBJ whole genome shotgun (WGS) entry which is preliminary data.</text>
</comment>
<dbReference type="InterPro" id="IPR005829">
    <property type="entry name" value="Sugar_transporter_CS"/>
</dbReference>
<keyword evidence="2" id="KW-0813">Transport</keyword>
<proteinExistence type="predicted"/>
<evidence type="ECO:0000256" key="1">
    <source>
        <dbReference type="ARBA" id="ARBA00004651"/>
    </source>
</evidence>
<dbReference type="PROSITE" id="PS00216">
    <property type="entry name" value="SUGAR_TRANSPORT_1"/>
    <property type="match status" value="1"/>
</dbReference>
<evidence type="ECO:0000256" key="5">
    <source>
        <dbReference type="ARBA" id="ARBA00022989"/>
    </source>
</evidence>
<feature type="transmembrane region" description="Helical" evidence="7">
    <location>
        <begin position="321"/>
        <end position="344"/>
    </location>
</feature>
<organism evidence="9 10">
    <name type="scientific">Corynebacterium felinum</name>
    <dbReference type="NCBI Taxonomy" id="131318"/>
    <lineage>
        <taxon>Bacteria</taxon>
        <taxon>Bacillati</taxon>
        <taxon>Actinomycetota</taxon>
        <taxon>Actinomycetes</taxon>
        <taxon>Mycobacteriales</taxon>
        <taxon>Corynebacteriaceae</taxon>
        <taxon>Corynebacterium</taxon>
    </lineage>
</organism>
<keyword evidence="6 7" id="KW-0472">Membrane</keyword>
<accession>A0ABU2B7A7</accession>
<feature type="transmembrane region" description="Helical" evidence="7">
    <location>
        <begin position="26"/>
        <end position="44"/>
    </location>
</feature>
<dbReference type="InterPro" id="IPR020846">
    <property type="entry name" value="MFS_dom"/>
</dbReference>
<feature type="transmembrane region" description="Helical" evidence="7">
    <location>
        <begin position="260"/>
        <end position="282"/>
    </location>
</feature>
<feature type="transmembrane region" description="Helical" evidence="7">
    <location>
        <begin position="170"/>
        <end position="192"/>
    </location>
</feature>
<dbReference type="PROSITE" id="PS50850">
    <property type="entry name" value="MFS"/>
    <property type="match status" value="1"/>
</dbReference>
<dbReference type="EMBL" id="JAVDYF010000001">
    <property type="protein sequence ID" value="MDR7354492.1"/>
    <property type="molecule type" value="Genomic_DNA"/>
</dbReference>
<dbReference type="InterPro" id="IPR011701">
    <property type="entry name" value="MFS"/>
</dbReference>
<dbReference type="Proteomes" id="UP001183619">
    <property type="component" value="Unassembled WGS sequence"/>
</dbReference>